<evidence type="ECO:0000313" key="5">
    <source>
        <dbReference type="RefSeq" id="XP_053760112.1"/>
    </source>
</evidence>
<accession>A0A9W2VNF8</accession>
<feature type="region of interest" description="Disordered" evidence="1">
    <location>
        <begin position="194"/>
        <end position="218"/>
    </location>
</feature>
<dbReference type="RefSeq" id="XP_053760111.1">
    <property type="nucleotide sequence ID" value="XM_053904136.1"/>
</dbReference>
<proteinExistence type="predicted"/>
<sequence length="309" mass="33022">MIIRGAQSLSVRSQCAAPRKKGRISGPAPPCGDVGRCLLRPGGGGGALARPACSTDRTRDQLRDLSVLSAQEVTTDGSHYCPGCAVLQRLRYPSPSGATTAHGKSRIGWGQLRAAGRREPLPSCLPVHRRLRWPGAGSVQFRHSTCSPPSPAGLGGAGLATGHEDHQSPGHLHSGGAGCPPGILALTGSLHLQREGRPSVWKPPSRTAAPPHPWRAQPRSSLVSHHAEARQLVWGHVARVRAKLSNFGGSGEKESKGWAMPQRLFFSLYIFWSSRHPTWASNSQPRDQESHALLTQPAGRPKTVFICSI</sequence>
<keyword evidence="2" id="KW-1185">Reference proteome</keyword>
<dbReference type="RefSeq" id="XP_053760110.1">
    <property type="nucleotide sequence ID" value="XM_053904135.1"/>
</dbReference>
<reference evidence="3 4" key="1">
    <citation type="submission" date="2025-04" db="UniProtKB">
        <authorList>
            <consortium name="RefSeq"/>
        </authorList>
    </citation>
    <scope>IDENTIFICATION</scope>
    <source>
        <tissue evidence="3 4">Whole blood</tissue>
    </source>
</reference>
<dbReference type="AlphaFoldDB" id="A0A9W2VNF8"/>
<dbReference type="Proteomes" id="UP001165780">
    <property type="component" value="Unplaced"/>
</dbReference>
<dbReference type="GeneID" id="109248688"/>
<dbReference type="RefSeq" id="XP_053760112.1">
    <property type="nucleotide sequence ID" value="XM_053904137.1"/>
</dbReference>
<feature type="region of interest" description="Disordered" evidence="1">
    <location>
        <begin position="142"/>
        <end position="178"/>
    </location>
</feature>
<evidence type="ECO:0000313" key="3">
    <source>
        <dbReference type="RefSeq" id="XP_053760110.1"/>
    </source>
</evidence>
<evidence type="ECO:0000256" key="1">
    <source>
        <dbReference type="SAM" id="MobiDB-lite"/>
    </source>
</evidence>
<evidence type="ECO:0000313" key="2">
    <source>
        <dbReference type="Proteomes" id="UP001165780"/>
    </source>
</evidence>
<protein>
    <submittedName>
        <fullName evidence="3 4">Uncharacterized protein LOC109248688</fullName>
    </submittedName>
</protein>
<gene>
    <name evidence="3 4 5" type="primary">LOC109248688</name>
</gene>
<evidence type="ECO:0000313" key="4">
    <source>
        <dbReference type="RefSeq" id="XP_053760111.1"/>
    </source>
</evidence>
<name>A0A9W2VNF8_PANPR</name>
<organism evidence="2 4">
    <name type="scientific">Panthera pardus</name>
    <name type="common">Leopard</name>
    <name type="synonym">Felis pardus</name>
    <dbReference type="NCBI Taxonomy" id="9691"/>
    <lineage>
        <taxon>Eukaryota</taxon>
        <taxon>Metazoa</taxon>
        <taxon>Chordata</taxon>
        <taxon>Craniata</taxon>
        <taxon>Vertebrata</taxon>
        <taxon>Euteleostomi</taxon>
        <taxon>Mammalia</taxon>
        <taxon>Eutheria</taxon>
        <taxon>Laurasiatheria</taxon>
        <taxon>Carnivora</taxon>
        <taxon>Feliformia</taxon>
        <taxon>Felidae</taxon>
        <taxon>Pantherinae</taxon>
        <taxon>Panthera</taxon>
    </lineage>
</organism>